<name>A0A0T9TZN7_YERAE</name>
<feature type="transmembrane region" description="Helical" evidence="1">
    <location>
        <begin position="12"/>
        <end position="32"/>
    </location>
</feature>
<dbReference type="Proteomes" id="UP000040088">
    <property type="component" value="Unassembled WGS sequence"/>
</dbReference>
<evidence type="ECO:0000313" key="3">
    <source>
        <dbReference type="Proteomes" id="UP000040088"/>
    </source>
</evidence>
<dbReference type="RefSeq" id="WP_050125904.1">
    <property type="nucleotide sequence ID" value="NZ_CQEM01000007.1"/>
</dbReference>
<organism evidence="2 3">
    <name type="scientific">Yersinia aleksiciae</name>
    <dbReference type="NCBI Taxonomy" id="263819"/>
    <lineage>
        <taxon>Bacteria</taxon>
        <taxon>Pseudomonadati</taxon>
        <taxon>Pseudomonadota</taxon>
        <taxon>Gammaproteobacteria</taxon>
        <taxon>Enterobacterales</taxon>
        <taxon>Yersiniaceae</taxon>
        <taxon>Yersinia</taxon>
    </lineage>
</organism>
<reference evidence="3" key="1">
    <citation type="submission" date="2015-03" db="EMBL/GenBank/DDBJ databases">
        <authorList>
            <consortium name="Pathogen Informatics"/>
        </authorList>
    </citation>
    <scope>NUCLEOTIDE SEQUENCE [LARGE SCALE GENOMIC DNA]</scope>
    <source>
        <strain evidence="3">IP27925</strain>
    </source>
</reference>
<keyword evidence="1" id="KW-0472">Membrane</keyword>
<protein>
    <submittedName>
        <fullName evidence="2">Uncharacterized protein</fullName>
    </submittedName>
</protein>
<dbReference type="AlphaFoldDB" id="A0A0T9TZN7"/>
<evidence type="ECO:0000256" key="1">
    <source>
        <dbReference type="SAM" id="Phobius"/>
    </source>
</evidence>
<sequence>MEHKHEKKNRKFKFLSIIGVIVVFIHMVSLYFSPKINIHNNTNKTIYIYFMQKKANADEPSTEEIDQLKNIKIINPDEKAEVAPSLKTLFSDNMELSIGWKIGSRIELYSKSGHQGFVIDSINGECAFSIHINENDVVTIKNGKGACYKKISPLNLVAD</sequence>
<gene>
    <name evidence="2" type="ORF">ERS008460_01906</name>
</gene>
<accession>A0A0T9TZN7</accession>
<keyword evidence="1" id="KW-1133">Transmembrane helix</keyword>
<dbReference type="EMBL" id="CQEM01000007">
    <property type="protein sequence ID" value="CNL10810.1"/>
    <property type="molecule type" value="Genomic_DNA"/>
</dbReference>
<keyword evidence="1" id="KW-0812">Transmembrane</keyword>
<evidence type="ECO:0000313" key="2">
    <source>
        <dbReference type="EMBL" id="CNL10810.1"/>
    </source>
</evidence>
<proteinExistence type="predicted"/>